<evidence type="ECO:0000313" key="1">
    <source>
        <dbReference type="EMBL" id="QHS99936.1"/>
    </source>
</evidence>
<reference evidence="1" key="1">
    <citation type="journal article" date="2020" name="Nature">
        <title>Giant virus diversity and host interactions through global metagenomics.</title>
        <authorList>
            <person name="Schulz F."/>
            <person name="Roux S."/>
            <person name="Paez-Espino D."/>
            <person name="Jungbluth S."/>
            <person name="Walsh D.A."/>
            <person name="Denef V.J."/>
            <person name="McMahon K.D."/>
            <person name="Konstantinidis K.T."/>
            <person name="Eloe-Fadrosh E.A."/>
            <person name="Kyrpides N.C."/>
            <person name="Woyke T."/>
        </authorList>
    </citation>
    <scope>NUCLEOTIDE SEQUENCE</scope>
    <source>
        <strain evidence="1">GVMAG-M-3300020192-26</strain>
    </source>
</reference>
<dbReference type="EMBL" id="MN739352">
    <property type="protein sequence ID" value="QHS99936.1"/>
    <property type="molecule type" value="Genomic_DNA"/>
</dbReference>
<protein>
    <submittedName>
        <fullName evidence="1">Uncharacterized protein</fullName>
    </submittedName>
</protein>
<dbReference type="AlphaFoldDB" id="A0A6C0C6G7"/>
<name>A0A6C0C6G7_9ZZZZ</name>
<accession>A0A6C0C6G7</accession>
<organism evidence="1">
    <name type="scientific">viral metagenome</name>
    <dbReference type="NCBI Taxonomy" id="1070528"/>
    <lineage>
        <taxon>unclassified sequences</taxon>
        <taxon>metagenomes</taxon>
        <taxon>organismal metagenomes</taxon>
    </lineage>
</organism>
<proteinExistence type="predicted"/>
<sequence>MEDDYSSTETAYRTFCNKRKNDEVEEYSTQELIHYWSNIVNVQALYGFELIKKSPRTIFVSSKTERKRVYLSYCRYFWHVDFYDDDSFPTSQNPIFHTDMLLNITMIEKIAKFFGLSKSSSTEIEERIELHKENLFMAFDQYRLKIE</sequence>